<comment type="caution">
    <text evidence="3">The sequence shown here is derived from an EMBL/GenBank/DDBJ whole genome shotgun (WGS) entry which is preliminary data.</text>
</comment>
<keyword evidence="4" id="KW-1185">Reference proteome</keyword>
<name>A0ABT5P6I8_9PSED</name>
<accession>A0ABT5P6I8</accession>
<dbReference type="SUPFAM" id="SSF52777">
    <property type="entry name" value="CoA-dependent acyltransferases"/>
    <property type="match status" value="2"/>
</dbReference>
<dbReference type="Gene3D" id="3.30.559.10">
    <property type="entry name" value="Chloramphenicol acetyltransferase-like domain"/>
    <property type="match status" value="1"/>
</dbReference>
<dbReference type="InterPro" id="IPR023213">
    <property type="entry name" value="CAT-like_dom_sf"/>
</dbReference>
<organism evidence="3 4">
    <name type="scientific">Pseudomonas rubra</name>
    <dbReference type="NCBI Taxonomy" id="2942627"/>
    <lineage>
        <taxon>Bacteria</taxon>
        <taxon>Pseudomonadati</taxon>
        <taxon>Pseudomonadota</taxon>
        <taxon>Gammaproteobacteria</taxon>
        <taxon>Pseudomonadales</taxon>
        <taxon>Pseudomonadaceae</taxon>
        <taxon>Pseudomonas</taxon>
    </lineage>
</organism>
<dbReference type="RefSeq" id="WP_273892674.1">
    <property type="nucleotide sequence ID" value="NZ_JAMDGP010000015.1"/>
</dbReference>
<dbReference type="InterPro" id="IPR001242">
    <property type="entry name" value="Condensation_dom"/>
</dbReference>
<dbReference type="Pfam" id="PF00668">
    <property type="entry name" value="Condensation"/>
    <property type="match status" value="1"/>
</dbReference>
<reference evidence="3 4" key="1">
    <citation type="submission" date="2022-05" db="EMBL/GenBank/DDBJ databases">
        <title>Novel Pseudomonas spp. Isolated from a Rainbow Trout Aquaculture Facility.</title>
        <authorList>
            <person name="Testerman T."/>
            <person name="Graf J."/>
        </authorList>
    </citation>
    <scope>NUCLEOTIDE SEQUENCE [LARGE SCALE GENOMIC DNA]</scope>
    <source>
        <strain evidence="3 4">ID1025</strain>
    </source>
</reference>
<evidence type="ECO:0000313" key="3">
    <source>
        <dbReference type="EMBL" id="MDD1013906.1"/>
    </source>
</evidence>
<feature type="domain" description="Condensation" evidence="2">
    <location>
        <begin position="95"/>
        <end position="365"/>
    </location>
</feature>
<feature type="region of interest" description="Disordered" evidence="1">
    <location>
        <begin position="383"/>
        <end position="412"/>
    </location>
</feature>
<evidence type="ECO:0000259" key="2">
    <source>
        <dbReference type="Pfam" id="PF00668"/>
    </source>
</evidence>
<dbReference type="PANTHER" id="PTHR45527:SF1">
    <property type="entry name" value="FATTY ACID SYNTHASE"/>
    <property type="match status" value="1"/>
</dbReference>
<proteinExistence type="predicted"/>
<dbReference type="EMBL" id="JAMDGZ010000018">
    <property type="protein sequence ID" value="MDD1013906.1"/>
    <property type="molecule type" value="Genomic_DNA"/>
</dbReference>
<dbReference type="PANTHER" id="PTHR45527">
    <property type="entry name" value="NONRIBOSOMAL PEPTIDE SYNTHETASE"/>
    <property type="match status" value="1"/>
</dbReference>
<dbReference type="Proteomes" id="UP001148184">
    <property type="component" value="Unassembled WGS sequence"/>
</dbReference>
<protein>
    <submittedName>
        <fullName evidence="3">Condensation domain-containing protein</fullName>
    </submittedName>
</protein>
<sequence>MLFSELMAALSTHAIRLQREDQDLIVLGDDETLDDSLWEALSRHKPALLAMLAEQDDDWLSPAFRITPDMLPLVDLDQAAIDRIVASVPGGAANVQDIYPLAPLQQGMLYHHLSADDGDPYLSQVQLRFASREHLEAFAAGLQWVIQRHDILRTALHWECLDSPVQVVWREAQLMREAVAVDGAEALAQLCRRFDPRHYRLDLHQAPLMQLMHARGEGQAWVALLSFHHTVMDHTALDIVRREIHAHLTGETAQLAAPVAFRNVLAEARLALDEQAHENFFTQMLADIDAPTLAFGLQDKGDQALEEARLTLAPSLSRRLREQARQLGVSPASVLHLGFARLLGQLSARQNVVFGSVLLGRMSAGAHERRRRWRPGVGHVHQYPAAARRPGPARRTRCPAGDPPAAQHLARP</sequence>
<gene>
    <name evidence="3" type="ORF">M5G17_09465</name>
</gene>
<evidence type="ECO:0000313" key="4">
    <source>
        <dbReference type="Proteomes" id="UP001148184"/>
    </source>
</evidence>
<dbReference type="Gene3D" id="3.30.559.30">
    <property type="entry name" value="Nonribosomal peptide synthetase, condensation domain"/>
    <property type="match status" value="1"/>
</dbReference>
<evidence type="ECO:0000256" key="1">
    <source>
        <dbReference type="SAM" id="MobiDB-lite"/>
    </source>
</evidence>